<dbReference type="EMBL" id="HBIV01035199">
    <property type="protein sequence ID" value="CAE0673422.1"/>
    <property type="molecule type" value="Transcribed_RNA"/>
</dbReference>
<evidence type="ECO:0000313" key="4">
    <source>
        <dbReference type="EMBL" id="CAE0673422.1"/>
    </source>
</evidence>
<dbReference type="PANTHER" id="PTHR43473:SF2">
    <property type="entry name" value="MAGNESIUM-CHELATASE SUBUNIT CHLD, CHLOROPLASTIC"/>
    <property type="match status" value="1"/>
</dbReference>
<name>A0A7S3Z792_9EUKA</name>
<evidence type="ECO:0000259" key="3">
    <source>
        <dbReference type="PROSITE" id="PS50234"/>
    </source>
</evidence>
<dbReference type="InterPro" id="IPR002035">
    <property type="entry name" value="VWF_A"/>
</dbReference>
<comment type="similarity">
    <text evidence="1">Belongs to the Mg-chelatase subunits D/I family.</text>
</comment>
<accession>A0A7S3Z792</accession>
<dbReference type="PROSITE" id="PS50234">
    <property type="entry name" value="VWFA"/>
    <property type="match status" value="1"/>
</dbReference>
<dbReference type="AlphaFoldDB" id="A0A7S3Z792"/>
<feature type="compositionally biased region" description="Acidic residues" evidence="2">
    <location>
        <begin position="19"/>
        <end position="50"/>
    </location>
</feature>
<dbReference type="Pfam" id="PF13519">
    <property type="entry name" value="VWA_2"/>
    <property type="match status" value="1"/>
</dbReference>
<dbReference type="InterPro" id="IPR036465">
    <property type="entry name" value="vWFA_dom_sf"/>
</dbReference>
<evidence type="ECO:0000256" key="1">
    <source>
        <dbReference type="ARBA" id="ARBA00005799"/>
    </source>
</evidence>
<dbReference type="SMART" id="SM00327">
    <property type="entry name" value="VWA"/>
    <property type="match status" value="1"/>
</dbReference>
<dbReference type="Gene3D" id="3.40.50.410">
    <property type="entry name" value="von Willebrand factor, type A domain"/>
    <property type="match status" value="1"/>
</dbReference>
<feature type="region of interest" description="Disordered" evidence="2">
    <location>
        <begin position="1"/>
        <end position="50"/>
    </location>
</feature>
<dbReference type="PANTHER" id="PTHR43473">
    <property type="entry name" value="MAGNESIUM-CHELATASE SUBUNIT CHLD, CHLOROPLASTIC"/>
    <property type="match status" value="1"/>
</dbReference>
<dbReference type="SUPFAM" id="SSF53300">
    <property type="entry name" value="vWA-like"/>
    <property type="match status" value="1"/>
</dbReference>
<sequence>MPPEEMQPPPPPPPPPQDMMEEEQEEQEQQEEEQEENEEQEEEEQVDQVPEEFVFDSEGVIMDDDLMKFQSQQKAAGRTGRARTQMIFSEEKGRYIKPMIPKGKVKKMAVDATLRAAAPYQKARRDRAAAKGEEVRNVYVESADFRAKKLARKAGSLVIFAVDASGSMAINRMSSAKGAVIKLLSETYTSRDKISLIPFYGNKAEVLLPPSKSVAMASNRLETLPCGGGSPLAHALETAMRTGLNAMSSGDTSRVLIVCVTDGRANVPLGVSNEDPEFVGEEPRKLTKDELNEEVLEMAKQVGALGMQLLVIDSENQFVSTGLAKKIAEVAQGKYYYLPNANENTIANSVAGALVDAKNM</sequence>
<dbReference type="InterPro" id="IPR041702">
    <property type="entry name" value="BchD/ChlD_VWA"/>
</dbReference>
<organism evidence="4">
    <name type="scientific">Lotharella globosa</name>
    <dbReference type="NCBI Taxonomy" id="91324"/>
    <lineage>
        <taxon>Eukaryota</taxon>
        <taxon>Sar</taxon>
        <taxon>Rhizaria</taxon>
        <taxon>Cercozoa</taxon>
        <taxon>Chlorarachniophyceae</taxon>
        <taxon>Lotharella</taxon>
    </lineage>
</organism>
<protein>
    <recommendedName>
        <fullName evidence="3">VWFA domain-containing protein</fullName>
    </recommendedName>
</protein>
<proteinExistence type="inferred from homology"/>
<feature type="compositionally biased region" description="Pro residues" evidence="2">
    <location>
        <begin position="1"/>
        <end position="17"/>
    </location>
</feature>
<dbReference type="CDD" id="cd01451">
    <property type="entry name" value="vWA_Magnesium_chelatase"/>
    <property type="match status" value="1"/>
</dbReference>
<feature type="domain" description="VWFA" evidence="3">
    <location>
        <begin position="157"/>
        <end position="354"/>
    </location>
</feature>
<evidence type="ECO:0000256" key="2">
    <source>
        <dbReference type="SAM" id="MobiDB-lite"/>
    </source>
</evidence>
<gene>
    <name evidence="4" type="ORF">LGLO00237_LOCUS25127</name>
</gene>
<reference evidence="4" key="1">
    <citation type="submission" date="2021-01" db="EMBL/GenBank/DDBJ databases">
        <authorList>
            <person name="Corre E."/>
            <person name="Pelletier E."/>
            <person name="Niang G."/>
            <person name="Scheremetjew M."/>
            <person name="Finn R."/>
            <person name="Kale V."/>
            <person name="Holt S."/>
            <person name="Cochrane G."/>
            <person name="Meng A."/>
            <person name="Brown T."/>
            <person name="Cohen L."/>
        </authorList>
    </citation>
    <scope>NUCLEOTIDE SEQUENCE</scope>
    <source>
        <strain evidence="4">CCCM811</strain>
    </source>
</reference>